<reference evidence="1" key="1">
    <citation type="submission" date="2019-11" db="EMBL/GenBank/DDBJ databases">
        <title>Nori genome reveals adaptations in red seaweeds to the harsh intertidal environment.</title>
        <authorList>
            <person name="Wang D."/>
            <person name="Mao Y."/>
        </authorList>
    </citation>
    <scope>NUCLEOTIDE SEQUENCE</scope>
    <source>
        <tissue evidence="1">Gametophyte</tissue>
    </source>
</reference>
<dbReference type="EMBL" id="CM020618">
    <property type="protein sequence ID" value="KAK1859211.1"/>
    <property type="molecule type" value="Genomic_DNA"/>
</dbReference>
<dbReference type="Proteomes" id="UP000798662">
    <property type="component" value="Chromosome 1"/>
</dbReference>
<keyword evidence="2" id="KW-1185">Reference proteome</keyword>
<name>A0ACC3BN80_PYRYE</name>
<protein>
    <submittedName>
        <fullName evidence="1">Uncharacterized protein</fullName>
    </submittedName>
</protein>
<gene>
    <name evidence="1" type="ORF">I4F81_001808</name>
</gene>
<comment type="caution">
    <text evidence="1">The sequence shown here is derived from an EMBL/GenBank/DDBJ whole genome shotgun (WGS) entry which is preliminary data.</text>
</comment>
<evidence type="ECO:0000313" key="2">
    <source>
        <dbReference type="Proteomes" id="UP000798662"/>
    </source>
</evidence>
<sequence length="131" mass="14819">MLCHESGLDNILGDALMVDDVRYYLYGDSAYMLRSWLQTAYDGVLSPSQMEHNNSMKVPRTAVEWGFKDVKQTCSYLDFPRRLRIREGPVGILYKVGALVRNLRCCVYGGPTSACFKCPPPSLEQYLGINL</sequence>
<accession>A0ACC3BN80</accession>
<evidence type="ECO:0000313" key="1">
    <source>
        <dbReference type="EMBL" id="KAK1859211.1"/>
    </source>
</evidence>
<organism evidence="1 2">
    <name type="scientific">Pyropia yezoensis</name>
    <name type="common">Susabi-nori</name>
    <name type="synonym">Porphyra yezoensis</name>
    <dbReference type="NCBI Taxonomy" id="2788"/>
    <lineage>
        <taxon>Eukaryota</taxon>
        <taxon>Rhodophyta</taxon>
        <taxon>Bangiophyceae</taxon>
        <taxon>Bangiales</taxon>
        <taxon>Bangiaceae</taxon>
        <taxon>Pyropia</taxon>
    </lineage>
</organism>
<proteinExistence type="predicted"/>